<evidence type="ECO:0000256" key="1">
    <source>
        <dbReference type="ARBA" id="ARBA00004236"/>
    </source>
</evidence>
<dbReference type="Pfam" id="PF08758">
    <property type="entry name" value="Cadherin_pro"/>
    <property type="match status" value="1"/>
</dbReference>
<keyword evidence="3" id="KW-0130">Cell adhesion</keyword>
<accession>A0ABD0NSM4</accession>
<dbReference type="SMART" id="SM01055">
    <property type="entry name" value="Cadherin_pro"/>
    <property type="match status" value="1"/>
</dbReference>
<dbReference type="Gene3D" id="2.60.40.60">
    <property type="entry name" value="Cadherins"/>
    <property type="match status" value="1"/>
</dbReference>
<proteinExistence type="predicted"/>
<feature type="domain" description="Cadherin prodomain" evidence="6">
    <location>
        <begin position="1"/>
        <end position="66"/>
    </location>
</feature>
<gene>
    <name evidence="7" type="ORF">M9458_040014</name>
</gene>
<evidence type="ECO:0000256" key="4">
    <source>
        <dbReference type="ARBA" id="ARBA00023136"/>
    </source>
</evidence>
<evidence type="ECO:0000256" key="2">
    <source>
        <dbReference type="ARBA" id="ARBA00022475"/>
    </source>
</evidence>
<name>A0ABD0NSM4_CIRMR</name>
<dbReference type="GO" id="GO:0007155">
    <property type="term" value="P:cell adhesion"/>
    <property type="evidence" value="ECO:0007669"/>
    <property type="project" value="UniProtKB-KW"/>
</dbReference>
<feature type="non-terminal residue" evidence="7">
    <location>
        <position position="1"/>
    </location>
</feature>
<evidence type="ECO:0000256" key="5">
    <source>
        <dbReference type="ARBA" id="ARBA00023180"/>
    </source>
</evidence>
<keyword evidence="5" id="KW-0325">Glycoprotein</keyword>
<evidence type="ECO:0000259" key="6">
    <source>
        <dbReference type="SMART" id="SM01055"/>
    </source>
</evidence>
<keyword evidence="2" id="KW-1003">Cell membrane</keyword>
<evidence type="ECO:0000256" key="3">
    <source>
        <dbReference type="ARBA" id="ARBA00022889"/>
    </source>
</evidence>
<sequence length="69" mass="7720">DFVDCGRGSGLRFESGDPADFRIEADGTVLAARTLQLSDRKGRSLEIKAKDVKSQEQWLVHVNFTQPKQ</sequence>
<dbReference type="InterPro" id="IPR015919">
    <property type="entry name" value="Cadherin-like_sf"/>
</dbReference>
<protein>
    <recommendedName>
        <fullName evidence="6">Cadherin prodomain domain-containing protein</fullName>
    </recommendedName>
</protein>
<dbReference type="AlphaFoldDB" id="A0ABD0NSM4"/>
<evidence type="ECO:0000313" key="7">
    <source>
        <dbReference type="EMBL" id="KAL0164261.1"/>
    </source>
</evidence>
<keyword evidence="8" id="KW-1185">Reference proteome</keyword>
<dbReference type="Proteomes" id="UP001529510">
    <property type="component" value="Unassembled WGS sequence"/>
</dbReference>
<comment type="subcellular location">
    <subcellularLocation>
        <location evidence="1">Cell membrane</location>
    </subcellularLocation>
</comment>
<comment type="caution">
    <text evidence="7">The sequence shown here is derived from an EMBL/GenBank/DDBJ whole genome shotgun (WGS) entry which is preliminary data.</text>
</comment>
<feature type="non-terminal residue" evidence="7">
    <location>
        <position position="69"/>
    </location>
</feature>
<evidence type="ECO:0000313" key="8">
    <source>
        <dbReference type="Proteomes" id="UP001529510"/>
    </source>
</evidence>
<dbReference type="EMBL" id="JAMKFB020000020">
    <property type="protein sequence ID" value="KAL0164261.1"/>
    <property type="molecule type" value="Genomic_DNA"/>
</dbReference>
<dbReference type="InterPro" id="IPR014868">
    <property type="entry name" value="Cadherin_pro_dom"/>
</dbReference>
<dbReference type="GO" id="GO:0005886">
    <property type="term" value="C:plasma membrane"/>
    <property type="evidence" value="ECO:0007669"/>
    <property type="project" value="UniProtKB-SubCell"/>
</dbReference>
<organism evidence="7 8">
    <name type="scientific">Cirrhinus mrigala</name>
    <name type="common">Mrigala</name>
    <dbReference type="NCBI Taxonomy" id="683832"/>
    <lineage>
        <taxon>Eukaryota</taxon>
        <taxon>Metazoa</taxon>
        <taxon>Chordata</taxon>
        <taxon>Craniata</taxon>
        <taxon>Vertebrata</taxon>
        <taxon>Euteleostomi</taxon>
        <taxon>Actinopterygii</taxon>
        <taxon>Neopterygii</taxon>
        <taxon>Teleostei</taxon>
        <taxon>Ostariophysi</taxon>
        <taxon>Cypriniformes</taxon>
        <taxon>Cyprinidae</taxon>
        <taxon>Labeoninae</taxon>
        <taxon>Labeonini</taxon>
        <taxon>Cirrhinus</taxon>
    </lineage>
</organism>
<keyword evidence="4" id="KW-0472">Membrane</keyword>
<dbReference type="SUPFAM" id="SSF49313">
    <property type="entry name" value="Cadherin-like"/>
    <property type="match status" value="1"/>
</dbReference>
<reference evidence="7 8" key="1">
    <citation type="submission" date="2024-05" db="EMBL/GenBank/DDBJ databases">
        <title>Genome sequencing and assembly of Indian major carp, Cirrhinus mrigala (Hamilton, 1822).</title>
        <authorList>
            <person name="Mohindra V."/>
            <person name="Chowdhury L.M."/>
            <person name="Lal K."/>
            <person name="Jena J.K."/>
        </authorList>
    </citation>
    <scope>NUCLEOTIDE SEQUENCE [LARGE SCALE GENOMIC DNA]</scope>
    <source>
        <strain evidence="7">CM1030</strain>
        <tissue evidence="7">Blood</tissue>
    </source>
</reference>